<reference evidence="2" key="1">
    <citation type="journal article" date="2016" name="Nature">
        <title>Genome evolution in the allotetraploid frog Xenopus laevis.</title>
        <authorList>
            <person name="Session A.M."/>
            <person name="Uno Y."/>
            <person name="Kwon T."/>
            <person name="Chapman J.A."/>
            <person name="Toyoda A."/>
            <person name="Takahashi S."/>
            <person name="Fukui A."/>
            <person name="Hikosaka A."/>
            <person name="Suzuki A."/>
            <person name="Kondo M."/>
            <person name="van Heeringen S.J."/>
            <person name="Quigley I."/>
            <person name="Heinz S."/>
            <person name="Ogino H."/>
            <person name="Ochi H."/>
            <person name="Hellsten U."/>
            <person name="Lyons J.B."/>
            <person name="Simakov O."/>
            <person name="Putnam N."/>
            <person name="Stites J."/>
            <person name="Kuroki Y."/>
            <person name="Tanaka T."/>
            <person name="Michiue T."/>
            <person name="Watanabe M."/>
            <person name="Bogdanovic O."/>
            <person name="Lister R."/>
            <person name="Georgiou G."/>
            <person name="Paranjpe S.S."/>
            <person name="van Kruijsbergen I."/>
            <person name="Shu S."/>
            <person name="Carlson J."/>
            <person name="Kinoshita T."/>
            <person name="Ohta Y."/>
            <person name="Mawaribuchi S."/>
            <person name="Jenkins J."/>
            <person name="Grimwood J."/>
            <person name="Schmutz J."/>
            <person name="Mitros T."/>
            <person name="Mozaffari S.V."/>
            <person name="Suzuki Y."/>
            <person name="Haramoto Y."/>
            <person name="Yamamoto T.S."/>
            <person name="Takagi C."/>
            <person name="Heald R."/>
            <person name="Miller K."/>
            <person name="Haudenschild C."/>
            <person name="Kitzman J."/>
            <person name="Nakayama T."/>
            <person name="Izutsu Y."/>
            <person name="Robert J."/>
            <person name="Fortriede J."/>
            <person name="Burns K."/>
            <person name="Lotay V."/>
            <person name="Karimi K."/>
            <person name="Yasuoka Y."/>
            <person name="Dichmann D.S."/>
            <person name="Flajnik M.F."/>
            <person name="Houston D.W."/>
            <person name="Shendure J."/>
            <person name="DuPasquier L."/>
            <person name="Vize P.D."/>
            <person name="Zorn A.M."/>
            <person name="Ito M."/>
            <person name="Marcotte E.M."/>
            <person name="Wallingford J.B."/>
            <person name="Ito Y."/>
            <person name="Asashima M."/>
            <person name="Ueno N."/>
            <person name="Matsuda Y."/>
            <person name="Veenstra G.J."/>
            <person name="Fujiyama A."/>
            <person name="Harland R.M."/>
            <person name="Taira M."/>
            <person name="Rokhsar D.S."/>
        </authorList>
    </citation>
    <scope>NUCLEOTIDE SEQUENCE [LARGE SCALE GENOMIC DNA]</scope>
    <source>
        <strain evidence="2">J</strain>
    </source>
</reference>
<protein>
    <submittedName>
        <fullName evidence="1">Uncharacterized protein</fullName>
    </submittedName>
</protein>
<organism evidence="1 2">
    <name type="scientific">Xenopus laevis</name>
    <name type="common">African clawed frog</name>
    <dbReference type="NCBI Taxonomy" id="8355"/>
    <lineage>
        <taxon>Eukaryota</taxon>
        <taxon>Metazoa</taxon>
        <taxon>Chordata</taxon>
        <taxon>Craniata</taxon>
        <taxon>Vertebrata</taxon>
        <taxon>Euteleostomi</taxon>
        <taxon>Amphibia</taxon>
        <taxon>Batrachia</taxon>
        <taxon>Anura</taxon>
        <taxon>Pipoidea</taxon>
        <taxon>Pipidae</taxon>
        <taxon>Xenopodinae</taxon>
        <taxon>Xenopus</taxon>
        <taxon>Xenopus</taxon>
    </lineage>
</organism>
<accession>A0A974H0V2</accession>
<name>A0A974H0V2_XENLA</name>
<proteinExistence type="predicted"/>
<gene>
    <name evidence="1" type="ORF">XELAEV_18046395mg</name>
</gene>
<evidence type="ECO:0000313" key="2">
    <source>
        <dbReference type="Proteomes" id="UP000694892"/>
    </source>
</evidence>
<dbReference type="AlphaFoldDB" id="A0A974H0V2"/>
<dbReference type="EMBL" id="CM004483">
    <property type="protein sequence ID" value="OCT60376.1"/>
    <property type="molecule type" value="Genomic_DNA"/>
</dbReference>
<evidence type="ECO:0000313" key="1">
    <source>
        <dbReference type="EMBL" id="OCT60376.1"/>
    </source>
</evidence>
<sequence>MELPRAGPACRLCSTLLRKRRLRWICKHAKRRRAPRGYGPWCNCTLCIPGSSATVSSPLRLILYPVEPTGK</sequence>
<dbReference type="Proteomes" id="UP000694892">
    <property type="component" value="Chromosome 9_10S"/>
</dbReference>